<name>A0ABP7RPN5_9BACT</name>
<keyword evidence="6" id="KW-0812">Transmembrane</keyword>
<reference evidence="9" key="1">
    <citation type="journal article" date="2019" name="Int. J. Syst. Evol. Microbiol.">
        <title>The Global Catalogue of Microorganisms (GCM) 10K type strain sequencing project: providing services to taxonomists for standard genome sequencing and annotation.</title>
        <authorList>
            <consortium name="The Broad Institute Genomics Platform"/>
            <consortium name="The Broad Institute Genome Sequencing Center for Infectious Disease"/>
            <person name="Wu L."/>
            <person name="Ma J."/>
        </authorList>
    </citation>
    <scope>NUCLEOTIDE SEQUENCE [LARGE SCALE GENOMIC DNA]</scope>
    <source>
        <strain evidence="9">JCM 17224</strain>
    </source>
</reference>
<dbReference type="PRINTS" id="PR01023">
    <property type="entry name" value="NAFLGMOTY"/>
</dbReference>
<keyword evidence="3" id="KW-0998">Cell outer membrane</keyword>
<evidence type="ECO:0000256" key="5">
    <source>
        <dbReference type="SAM" id="MobiDB-lite"/>
    </source>
</evidence>
<dbReference type="InterPro" id="IPR050330">
    <property type="entry name" value="Bact_OuterMem_StrucFunc"/>
</dbReference>
<dbReference type="InterPro" id="IPR006664">
    <property type="entry name" value="OMP_bac"/>
</dbReference>
<sequence>MPENPVSIPESQLSSSFFPFTNFILMNSSKSLLSLFMAMTLFLGSCATTRNPNIPEATNGSGPRKTGMSKTAKGGLIGAGGGAVVGGVLGRVIGGKNSTAAGAIIGAAVGGAGGALIGRKMDKQAEELQRDMQNAKVERVGEGIKITFDSGILFDTNSATLRAASMTEIQKMAAILQKYPDTNVLIEGHTDASGTDAINQPLSDRRAQAVANYTTTQGVDAARVTSQGYGSSQPIGDNTTVEGKQANRRVEVAIYANEKMKKAAEQNRL</sequence>
<comment type="subcellular location">
    <subcellularLocation>
        <location evidence="1">Cell outer membrane</location>
    </subcellularLocation>
</comment>
<feature type="transmembrane region" description="Helical" evidence="6">
    <location>
        <begin position="74"/>
        <end position="93"/>
    </location>
</feature>
<dbReference type="PANTHER" id="PTHR30329">
    <property type="entry name" value="STATOR ELEMENT OF FLAGELLAR MOTOR COMPLEX"/>
    <property type="match status" value="1"/>
</dbReference>
<feature type="domain" description="OmpA-like" evidence="7">
    <location>
        <begin position="140"/>
        <end position="258"/>
    </location>
</feature>
<evidence type="ECO:0000256" key="3">
    <source>
        <dbReference type="ARBA" id="ARBA00023237"/>
    </source>
</evidence>
<evidence type="ECO:0000313" key="8">
    <source>
        <dbReference type="EMBL" id="GAA4000542.1"/>
    </source>
</evidence>
<comment type="caution">
    <text evidence="8">The sequence shown here is derived from an EMBL/GenBank/DDBJ whole genome shotgun (WGS) entry which is preliminary data.</text>
</comment>
<keyword evidence="2 4" id="KW-0472">Membrane</keyword>
<dbReference type="Proteomes" id="UP001500567">
    <property type="component" value="Unassembled WGS sequence"/>
</dbReference>
<dbReference type="Gene3D" id="3.30.1330.60">
    <property type="entry name" value="OmpA-like domain"/>
    <property type="match status" value="1"/>
</dbReference>
<evidence type="ECO:0000313" key="9">
    <source>
        <dbReference type="Proteomes" id="UP001500567"/>
    </source>
</evidence>
<dbReference type="SUPFAM" id="SSF103088">
    <property type="entry name" value="OmpA-like"/>
    <property type="match status" value="1"/>
</dbReference>
<feature type="transmembrane region" description="Helical" evidence="6">
    <location>
        <begin position="20"/>
        <end position="43"/>
    </location>
</feature>
<dbReference type="CDD" id="cd07185">
    <property type="entry name" value="OmpA_C-like"/>
    <property type="match status" value="1"/>
</dbReference>
<proteinExistence type="predicted"/>
<dbReference type="Pfam" id="PF00691">
    <property type="entry name" value="OmpA"/>
    <property type="match status" value="1"/>
</dbReference>
<dbReference type="EMBL" id="BAABDJ010000006">
    <property type="protein sequence ID" value="GAA4000542.1"/>
    <property type="molecule type" value="Genomic_DNA"/>
</dbReference>
<dbReference type="Pfam" id="PF13488">
    <property type="entry name" value="Gly-zipper_Omp"/>
    <property type="match status" value="1"/>
</dbReference>
<protein>
    <recommendedName>
        <fullName evidence="7">OmpA-like domain-containing protein</fullName>
    </recommendedName>
</protein>
<gene>
    <name evidence="8" type="ORF">GCM10022408_09560</name>
</gene>
<feature type="region of interest" description="Disordered" evidence="5">
    <location>
        <begin position="53"/>
        <end position="72"/>
    </location>
</feature>
<dbReference type="InterPro" id="IPR039567">
    <property type="entry name" value="Gly-zipper"/>
</dbReference>
<feature type="transmembrane region" description="Helical" evidence="6">
    <location>
        <begin position="99"/>
        <end position="118"/>
    </location>
</feature>
<dbReference type="PROSITE" id="PS51123">
    <property type="entry name" value="OMPA_2"/>
    <property type="match status" value="1"/>
</dbReference>
<accession>A0ABP7RPN5</accession>
<dbReference type="PANTHER" id="PTHR30329:SF21">
    <property type="entry name" value="LIPOPROTEIN YIAD-RELATED"/>
    <property type="match status" value="1"/>
</dbReference>
<evidence type="ECO:0000259" key="7">
    <source>
        <dbReference type="PROSITE" id="PS51123"/>
    </source>
</evidence>
<evidence type="ECO:0000256" key="1">
    <source>
        <dbReference type="ARBA" id="ARBA00004442"/>
    </source>
</evidence>
<evidence type="ECO:0000256" key="4">
    <source>
        <dbReference type="PROSITE-ProRule" id="PRU00473"/>
    </source>
</evidence>
<organism evidence="8 9">
    <name type="scientific">Hymenobacter fastidiosus</name>
    <dbReference type="NCBI Taxonomy" id="486264"/>
    <lineage>
        <taxon>Bacteria</taxon>
        <taxon>Pseudomonadati</taxon>
        <taxon>Bacteroidota</taxon>
        <taxon>Cytophagia</taxon>
        <taxon>Cytophagales</taxon>
        <taxon>Hymenobacteraceae</taxon>
        <taxon>Hymenobacter</taxon>
    </lineage>
</organism>
<dbReference type="InterPro" id="IPR036737">
    <property type="entry name" value="OmpA-like_sf"/>
</dbReference>
<evidence type="ECO:0000256" key="2">
    <source>
        <dbReference type="ARBA" id="ARBA00023136"/>
    </source>
</evidence>
<dbReference type="PRINTS" id="PR01021">
    <property type="entry name" value="OMPADOMAIN"/>
</dbReference>
<evidence type="ECO:0000256" key="6">
    <source>
        <dbReference type="SAM" id="Phobius"/>
    </source>
</evidence>
<dbReference type="InterPro" id="IPR006665">
    <property type="entry name" value="OmpA-like"/>
</dbReference>
<keyword evidence="6" id="KW-1133">Transmembrane helix</keyword>
<keyword evidence="9" id="KW-1185">Reference proteome</keyword>